<feature type="active site" description="Proton donor/acceptor" evidence="7">
    <location>
        <position position="89"/>
    </location>
</feature>
<dbReference type="Gene3D" id="3.20.20.70">
    <property type="entry name" value="Aldolase class I"/>
    <property type="match status" value="1"/>
</dbReference>
<dbReference type="FunFam" id="3.20.20.70:FF:000044">
    <property type="entry name" value="Deoxyribose-phosphate aldolase"/>
    <property type="match status" value="1"/>
</dbReference>
<dbReference type="CDD" id="cd00959">
    <property type="entry name" value="DeoC"/>
    <property type="match status" value="1"/>
</dbReference>
<feature type="active site" description="Proton donor/acceptor" evidence="7">
    <location>
        <position position="180"/>
    </location>
</feature>
<dbReference type="HAMAP" id="MF_00114">
    <property type="entry name" value="DeoC_type1"/>
    <property type="match status" value="1"/>
</dbReference>
<evidence type="ECO:0000256" key="2">
    <source>
        <dbReference type="ARBA" id="ARBA00022490"/>
    </source>
</evidence>
<dbReference type="EMBL" id="QEKV01000003">
    <property type="protein sequence ID" value="PVY94791.1"/>
    <property type="molecule type" value="Genomic_DNA"/>
</dbReference>
<protein>
    <recommendedName>
        <fullName evidence="7">Deoxyribose-phosphate aldolase</fullName>
        <shortName evidence="7">DERA</shortName>
        <ecNumber evidence="7">4.1.2.4</ecNumber>
    </recommendedName>
    <alternativeName>
        <fullName evidence="7">2-deoxy-D-ribose 5-phosphate aldolase</fullName>
    </alternativeName>
    <alternativeName>
        <fullName evidence="7">Phosphodeoxyriboaldolase</fullName>
        <shortName evidence="7">Deoxyriboaldolase</shortName>
    </alternativeName>
</protein>
<evidence type="ECO:0000256" key="4">
    <source>
        <dbReference type="ARBA" id="ARBA00023270"/>
    </source>
</evidence>
<organism evidence="8 9">
    <name type="scientific">Ezakiella coagulans</name>
    <dbReference type="NCBI Taxonomy" id="46507"/>
    <lineage>
        <taxon>Bacteria</taxon>
        <taxon>Bacillati</taxon>
        <taxon>Bacillota</taxon>
        <taxon>Tissierellia</taxon>
        <taxon>Ezakiella</taxon>
    </lineage>
</organism>
<accession>A0A2U1E4E4</accession>
<sequence length="214" mass="22962">MELSKYFDHTNLNPNAVESDIIKLADEAKKLNVKSVCVNPSFVKLAHELLKDGDVEVCTVVGFPLGQNTTATKVFETKDAIENGADEIDMVINIGKLIGGDTEYVLNEIRNIKKVCGERILKCIIETALLTDEEILSASKLVMESGADFVKTSTGFSTRGASVHDILLIKSVVSGECGIKAAGGIKDKKFALELIEAGATRIGASKSSSILMQN</sequence>
<keyword evidence="9" id="KW-1185">Reference proteome</keyword>
<evidence type="ECO:0000313" key="9">
    <source>
        <dbReference type="Proteomes" id="UP000245793"/>
    </source>
</evidence>
<comment type="similarity">
    <text evidence="1 7">Belongs to the DeoC/FbaB aldolase family. DeoC type 1 subfamily.</text>
</comment>
<dbReference type="PIRSF" id="PIRSF001357">
    <property type="entry name" value="DeoC"/>
    <property type="match status" value="1"/>
</dbReference>
<evidence type="ECO:0000256" key="5">
    <source>
        <dbReference type="ARBA" id="ARBA00048791"/>
    </source>
</evidence>
<comment type="pathway">
    <text evidence="7">Carbohydrate degradation; 2-deoxy-D-ribose 1-phosphate degradation; D-glyceraldehyde 3-phosphate and acetaldehyde from 2-deoxy-alpha-D-ribose 1-phosphate: step 2/2.</text>
</comment>
<dbReference type="InterPro" id="IPR013785">
    <property type="entry name" value="Aldolase_TIM"/>
</dbReference>
<evidence type="ECO:0000256" key="6">
    <source>
        <dbReference type="ARBA" id="ARBA00056337"/>
    </source>
</evidence>
<dbReference type="GO" id="GO:0016052">
    <property type="term" value="P:carbohydrate catabolic process"/>
    <property type="evidence" value="ECO:0007669"/>
    <property type="project" value="TreeGrafter"/>
</dbReference>
<dbReference type="Proteomes" id="UP000245793">
    <property type="component" value="Unassembled WGS sequence"/>
</dbReference>
<dbReference type="SUPFAM" id="SSF51569">
    <property type="entry name" value="Aldolase"/>
    <property type="match status" value="1"/>
</dbReference>
<dbReference type="AlphaFoldDB" id="A0A2U1E4E4"/>
<reference evidence="8 9" key="1">
    <citation type="submission" date="2018-04" db="EMBL/GenBank/DDBJ databases">
        <title>Genomic Encyclopedia of Type Strains, Phase IV (KMG-IV): sequencing the most valuable type-strain genomes for metagenomic binning, comparative biology and taxonomic classification.</title>
        <authorList>
            <person name="Goeker M."/>
        </authorList>
    </citation>
    <scope>NUCLEOTIDE SEQUENCE [LARGE SCALE GENOMIC DNA]</scope>
    <source>
        <strain evidence="8 9">DSM 20705</strain>
    </source>
</reference>
<dbReference type="RefSeq" id="WP_116479825.1">
    <property type="nucleotide sequence ID" value="NZ_CAUPJO010000003.1"/>
</dbReference>
<evidence type="ECO:0000256" key="7">
    <source>
        <dbReference type="HAMAP-Rule" id="MF_00114"/>
    </source>
</evidence>
<dbReference type="GO" id="GO:0004139">
    <property type="term" value="F:deoxyribose-phosphate aldolase activity"/>
    <property type="evidence" value="ECO:0007669"/>
    <property type="project" value="UniProtKB-UniRule"/>
</dbReference>
<evidence type="ECO:0000313" key="8">
    <source>
        <dbReference type="EMBL" id="PVY94791.1"/>
    </source>
</evidence>
<dbReference type="SMART" id="SM01133">
    <property type="entry name" value="DeoC"/>
    <property type="match status" value="1"/>
</dbReference>
<evidence type="ECO:0000256" key="3">
    <source>
        <dbReference type="ARBA" id="ARBA00023239"/>
    </source>
</evidence>
<feature type="active site" description="Schiff-base intermediate with acetaldehyde" evidence="7">
    <location>
        <position position="151"/>
    </location>
</feature>
<dbReference type="Pfam" id="PF01791">
    <property type="entry name" value="DeoC"/>
    <property type="match status" value="1"/>
</dbReference>
<gene>
    <name evidence="7" type="primary">deoC</name>
    <name evidence="8" type="ORF">C7381_10328</name>
</gene>
<keyword evidence="2 7" id="KW-0963">Cytoplasm</keyword>
<keyword evidence="3 7" id="KW-0456">Lyase</keyword>
<comment type="function">
    <text evidence="6 7">Catalyzes a reversible aldol reaction between acetaldehyde and D-glyceraldehyde 3-phosphate to generate 2-deoxy-D-ribose 5-phosphate.</text>
</comment>
<dbReference type="PANTHER" id="PTHR10889">
    <property type="entry name" value="DEOXYRIBOSE-PHOSPHATE ALDOLASE"/>
    <property type="match status" value="1"/>
</dbReference>
<evidence type="ECO:0000256" key="1">
    <source>
        <dbReference type="ARBA" id="ARBA00010936"/>
    </source>
</evidence>
<dbReference type="EC" id="4.1.2.4" evidence="7"/>
<name>A0A2U1E4E4_9FIRM</name>
<keyword evidence="4 7" id="KW-0704">Schiff base</keyword>
<dbReference type="InterPro" id="IPR011343">
    <property type="entry name" value="DeoC"/>
</dbReference>
<dbReference type="UniPathway" id="UPA00002">
    <property type="reaction ID" value="UER00468"/>
</dbReference>
<dbReference type="GO" id="GO:0006018">
    <property type="term" value="P:2-deoxyribose 1-phosphate catabolic process"/>
    <property type="evidence" value="ECO:0007669"/>
    <property type="project" value="UniProtKB-UniRule"/>
</dbReference>
<dbReference type="NCBIfam" id="TIGR00126">
    <property type="entry name" value="deoC"/>
    <property type="match status" value="1"/>
</dbReference>
<comment type="catalytic activity">
    <reaction evidence="5 7">
        <text>2-deoxy-D-ribose 5-phosphate = D-glyceraldehyde 3-phosphate + acetaldehyde</text>
        <dbReference type="Rhea" id="RHEA:12821"/>
        <dbReference type="ChEBI" id="CHEBI:15343"/>
        <dbReference type="ChEBI" id="CHEBI:59776"/>
        <dbReference type="ChEBI" id="CHEBI:62877"/>
        <dbReference type="EC" id="4.1.2.4"/>
    </reaction>
</comment>
<dbReference type="GO" id="GO:0009264">
    <property type="term" value="P:deoxyribonucleotide catabolic process"/>
    <property type="evidence" value="ECO:0007669"/>
    <property type="project" value="UniProtKB-UniRule"/>
</dbReference>
<dbReference type="InterPro" id="IPR002915">
    <property type="entry name" value="DeoC/FbaB/LacD_aldolase"/>
</dbReference>
<dbReference type="PANTHER" id="PTHR10889:SF1">
    <property type="entry name" value="DEOXYRIBOSE-PHOSPHATE ALDOLASE"/>
    <property type="match status" value="1"/>
</dbReference>
<proteinExistence type="inferred from homology"/>
<comment type="subcellular location">
    <subcellularLocation>
        <location evidence="7">Cytoplasm</location>
    </subcellularLocation>
</comment>
<dbReference type="GO" id="GO:0005737">
    <property type="term" value="C:cytoplasm"/>
    <property type="evidence" value="ECO:0007669"/>
    <property type="project" value="UniProtKB-SubCell"/>
</dbReference>
<comment type="caution">
    <text evidence="8">The sequence shown here is derived from an EMBL/GenBank/DDBJ whole genome shotgun (WGS) entry which is preliminary data.</text>
</comment>
<dbReference type="InterPro" id="IPR028581">
    <property type="entry name" value="DeoC_typeI"/>
</dbReference>